<organism evidence="1 2">
    <name type="scientific">Fulvivirga imtechensis AK7</name>
    <dbReference type="NCBI Taxonomy" id="1237149"/>
    <lineage>
        <taxon>Bacteria</taxon>
        <taxon>Pseudomonadati</taxon>
        <taxon>Bacteroidota</taxon>
        <taxon>Cytophagia</taxon>
        <taxon>Cytophagales</taxon>
        <taxon>Fulvivirgaceae</taxon>
        <taxon>Fulvivirga</taxon>
    </lineage>
</organism>
<dbReference type="EMBL" id="AMZN01000049">
    <property type="protein sequence ID" value="ELR70779.1"/>
    <property type="molecule type" value="Genomic_DNA"/>
</dbReference>
<comment type="caution">
    <text evidence="1">The sequence shown here is derived from an EMBL/GenBank/DDBJ whole genome shotgun (WGS) entry which is preliminary data.</text>
</comment>
<protein>
    <submittedName>
        <fullName evidence="1">Uncharacterized protein</fullName>
    </submittedName>
</protein>
<evidence type="ECO:0000313" key="1">
    <source>
        <dbReference type="EMBL" id="ELR70779.1"/>
    </source>
</evidence>
<reference evidence="1 2" key="1">
    <citation type="submission" date="2012-12" db="EMBL/GenBank/DDBJ databases">
        <title>Genome assembly of Fulvivirga imtechensis AK7.</title>
        <authorList>
            <person name="Nupur N."/>
            <person name="Khatri I."/>
            <person name="Kumar R."/>
            <person name="Subramanian S."/>
            <person name="Pinnaka A."/>
        </authorList>
    </citation>
    <scope>NUCLEOTIDE SEQUENCE [LARGE SCALE GENOMIC DNA]</scope>
    <source>
        <strain evidence="1 2">AK7</strain>
    </source>
</reference>
<gene>
    <name evidence="1" type="ORF">C900_03387</name>
</gene>
<proteinExistence type="predicted"/>
<dbReference type="AlphaFoldDB" id="L8JTF8"/>
<evidence type="ECO:0000313" key="2">
    <source>
        <dbReference type="Proteomes" id="UP000011135"/>
    </source>
</evidence>
<name>L8JTF8_9BACT</name>
<keyword evidence="2" id="KW-1185">Reference proteome</keyword>
<dbReference type="Proteomes" id="UP000011135">
    <property type="component" value="Unassembled WGS sequence"/>
</dbReference>
<sequence>MQEQKYYRIKKYESREAIILGGAANQAFGIQRHEKSQFGNKFLFYCSM</sequence>
<accession>L8JTF8</accession>